<proteinExistence type="predicted"/>
<keyword evidence="4" id="KW-1185">Reference proteome</keyword>
<accession>A0A8T0DB73</accession>
<sequence length="150" mass="17144">MAARNHDVRGDKIRVPRNFYLLEELEQGQKGCQEGTISWGLEDMEDSTLTRWNGAILGPNRTPFESRIYMLRIECGSKYPDVAPTVRFVTKIRMNGVNENTGQVDPRAFPILNNWTRGLHMRHILLELRQKMASSENARLAQPPEGSTFS</sequence>
<dbReference type="AlphaFoldDB" id="A0A8T0DB73"/>
<dbReference type="Gene3D" id="3.10.110.10">
    <property type="entry name" value="Ubiquitin Conjugating Enzyme"/>
    <property type="match status" value="1"/>
</dbReference>
<dbReference type="EMBL" id="JTDF01010110">
    <property type="protein sequence ID" value="KAF8563981.1"/>
    <property type="molecule type" value="Genomic_DNA"/>
</dbReference>
<evidence type="ECO:0000313" key="3">
    <source>
        <dbReference type="EMBL" id="KAF8563981.1"/>
    </source>
</evidence>
<dbReference type="SMART" id="SM00212">
    <property type="entry name" value="UBCc"/>
    <property type="match status" value="1"/>
</dbReference>
<dbReference type="PANTHER" id="PTHR24068">
    <property type="entry name" value="UBIQUITIN-CONJUGATING ENZYME E2"/>
    <property type="match status" value="1"/>
</dbReference>
<organism evidence="3 4">
    <name type="scientific">Paragonimus westermani</name>
    <dbReference type="NCBI Taxonomy" id="34504"/>
    <lineage>
        <taxon>Eukaryota</taxon>
        <taxon>Metazoa</taxon>
        <taxon>Spiralia</taxon>
        <taxon>Lophotrochozoa</taxon>
        <taxon>Platyhelminthes</taxon>
        <taxon>Trematoda</taxon>
        <taxon>Digenea</taxon>
        <taxon>Plagiorchiida</taxon>
        <taxon>Troglotremata</taxon>
        <taxon>Troglotrematidae</taxon>
        <taxon>Paragonimus</taxon>
    </lineage>
</organism>
<evidence type="ECO:0000259" key="2">
    <source>
        <dbReference type="PROSITE" id="PS50127"/>
    </source>
</evidence>
<reference evidence="3 4" key="1">
    <citation type="submission" date="2019-07" db="EMBL/GenBank/DDBJ databases">
        <title>Annotation for the trematode Paragonimus westermani.</title>
        <authorList>
            <person name="Choi Y.-J."/>
        </authorList>
    </citation>
    <scope>NUCLEOTIDE SEQUENCE [LARGE SCALE GENOMIC DNA]</scope>
    <source>
        <strain evidence="3">180907_Pwestermani</strain>
    </source>
</reference>
<dbReference type="FunFam" id="3.10.110.10:FF:000026">
    <property type="entry name" value="Ubiquitin-conjugating enzyme E2 variant"/>
    <property type="match status" value="1"/>
</dbReference>
<dbReference type="CDD" id="cd23807">
    <property type="entry name" value="UEV_UBE2V"/>
    <property type="match status" value="1"/>
</dbReference>
<comment type="caution">
    <text evidence="3">The sequence shown here is derived from an EMBL/GenBank/DDBJ whole genome shotgun (WGS) entry which is preliminary data.</text>
</comment>
<evidence type="ECO:0000313" key="4">
    <source>
        <dbReference type="Proteomes" id="UP000699462"/>
    </source>
</evidence>
<dbReference type="PROSITE" id="PS50127">
    <property type="entry name" value="UBC_2"/>
    <property type="match status" value="1"/>
</dbReference>
<dbReference type="InterPro" id="IPR000608">
    <property type="entry name" value="UBC"/>
</dbReference>
<evidence type="ECO:0000256" key="1">
    <source>
        <dbReference type="ARBA" id="ARBA00022786"/>
    </source>
</evidence>
<dbReference type="OrthoDB" id="6508832at2759"/>
<dbReference type="Proteomes" id="UP000699462">
    <property type="component" value="Unassembled WGS sequence"/>
</dbReference>
<dbReference type="SUPFAM" id="SSF54495">
    <property type="entry name" value="UBC-like"/>
    <property type="match status" value="1"/>
</dbReference>
<name>A0A8T0DB73_9TREM</name>
<protein>
    <recommendedName>
        <fullName evidence="2">UBC core domain-containing protein</fullName>
    </recommendedName>
</protein>
<feature type="domain" description="UBC core" evidence="2">
    <location>
        <begin position="16"/>
        <end position="150"/>
    </location>
</feature>
<dbReference type="InterPro" id="IPR016135">
    <property type="entry name" value="UBQ-conjugating_enzyme/RWD"/>
</dbReference>
<dbReference type="Pfam" id="PF00179">
    <property type="entry name" value="UQ_con"/>
    <property type="match status" value="1"/>
</dbReference>
<gene>
    <name evidence="3" type="ORF">P879_08108</name>
</gene>
<keyword evidence="1" id="KW-0833">Ubl conjugation pathway</keyword>